<dbReference type="Proteomes" id="UP000008063">
    <property type="component" value="Unassembled WGS sequence"/>
</dbReference>
<dbReference type="OrthoDB" id="3232941at2759"/>
<dbReference type="InParanoid" id="F8PI44"/>
<dbReference type="STRING" id="936435.F8PI44"/>
<sequence>MTKTLTKLNECLEVFYASKDVFKDLDIRSDFNIPKLHTLLHYVKLIKLFGAANGFNAELPKCPYIDYAKEAYQSRAIWLQHQDAINLQGFFLLWQIANSALLGSEGLKTVGVESDMTDSEVEELGLNCTPVGRVSDEAYKSLNRTSRVIAKRCLLPGISVNNLEALHGAKKFLPNLTSYLWMTFPTCQLTPSAIDHFDVYKQVAFVVPPNLQTSKMGQCLQLHCSPGSIVSQTSRKGASPTYFNMALVIKNREEFEGGLSLALGGCYRVSYFS</sequence>
<proteinExistence type="predicted"/>
<dbReference type="HOGENOM" id="CLU_006344_0_2_1"/>
<evidence type="ECO:0000313" key="1">
    <source>
        <dbReference type="EMBL" id="EGO04622.1"/>
    </source>
</evidence>
<organism evidence="2">
    <name type="scientific">Serpula lacrymans var. lacrymans (strain S7.3)</name>
    <name type="common">Dry rot fungus</name>
    <dbReference type="NCBI Taxonomy" id="936435"/>
    <lineage>
        <taxon>Eukaryota</taxon>
        <taxon>Fungi</taxon>
        <taxon>Dikarya</taxon>
        <taxon>Basidiomycota</taxon>
        <taxon>Agaricomycotina</taxon>
        <taxon>Agaricomycetes</taxon>
        <taxon>Agaricomycetidae</taxon>
        <taxon>Boletales</taxon>
        <taxon>Coniophorineae</taxon>
        <taxon>Serpulaceae</taxon>
        <taxon>Serpula</taxon>
    </lineage>
</organism>
<protein>
    <submittedName>
        <fullName evidence="1">Uncharacterized protein</fullName>
    </submittedName>
</protein>
<accession>F8PI44</accession>
<keyword evidence="2" id="KW-1185">Reference proteome</keyword>
<evidence type="ECO:0000313" key="2">
    <source>
        <dbReference type="Proteomes" id="UP000008063"/>
    </source>
</evidence>
<gene>
    <name evidence="1" type="ORF">SERLA73DRAFT_68306</name>
</gene>
<name>F8PI44_SERL3</name>
<dbReference type="EMBL" id="GL945474">
    <property type="protein sequence ID" value="EGO04622.1"/>
    <property type="molecule type" value="Genomic_DNA"/>
</dbReference>
<dbReference type="AlphaFoldDB" id="F8PI44"/>
<reference evidence="2" key="1">
    <citation type="journal article" date="2011" name="Science">
        <title>The plant cell wall-decomposing machinery underlies the functional diversity of forest fungi.</title>
        <authorList>
            <person name="Eastwood D.C."/>
            <person name="Floudas D."/>
            <person name="Binder M."/>
            <person name="Majcherczyk A."/>
            <person name="Schneider P."/>
            <person name="Aerts A."/>
            <person name="Asiegbu F.O."/>
            <person name="Baker S.E."/>
            <person name="Barry K."/>
            <person name="Bendiksby M."/>
            <person name="Blumentritt M."/>
            <person name="Coutinho P.M."/>
            <person name="Cullen D."/>
            <person name="de Vries R.P."/>
            <person name="Gathman A."/>
            <person name="Goodell B."/>
            <person name="Henrissat B."/>
            <person name="Ihrmark K."/>
            <person name="Kauserud H."/>
            <person name="Kohler A."/>
            <person name="LaButti K."/>
            <person name="Lapidus A."/>
            <person name="Lavin J.L."/>
            <person name="Lee Y.-H."/>
            <person name="Lindquist E."/>
            <person name="Lilly W."/>
            <person name="Lucas S."/>
            <person name="Morin E."/>
            <person name="Murat C."/>
            <person name="Oguiza J.A."/>
            <person name="Park J."/>
            <person name="Pisabarro A.G."/>
            <person name="Riley R."/>
            <person name="Rosling A."/>
            <person name="Salamov A."/>
            <person name="Schmidt O."/>
            <person name="Schmutz J."/>
            <person name="Skrede I."/>
            <person name="Stenlid J."/>
            <person name="Wiebenga A."/>
            <person name="Xie X."/>
            <person name="Kuees U."/>
            <person name="Hibbett D.S."/>
            <person name="Hoffmeister D."/>
            <person name="Hoegberg N."/>
            <person name="Martin F."/>
            <person name="Grigoriev I.V."/>
            <person name="Watkinson S.C."/>
        </authorList>
    </citation>
    <scope>NUCLEOTIDE SEQUENCE [LARGE SCALE GENOMIC DNA]</scope>
    <source>
        <strain evidence="2">strain S7.3</strain>
    </source>
</reference>